<proteinExistence type="predicted"/>
<evidence type="ECO:0000256" key="3">
    <source>
        <dbReference type="SAM" id="MobiDB-lite"/>
    </source>
</evidence>
<dbReference type="PROSITE" id="PS50102">
    <property type="entry name" value="RRM"/>
    <property type="match status" value="3"/>
</dbReference>
<evidence type="ECO:0000256" key="1">
    <source>
        <dbReference type="ARBA" id="ARBA00022884"/>
    </source>
</evidence>
<accession>A0AAV1CQS4</accession>
<evidence type="ECO:0000259" key="4">
    <source>
        <dbReference type="PROSITE" id="PS50102"/>
    </source>
</evidence>
<gene>
    <name evidence="5" type="ORF">OLC1_LOCUS7966</name>
</gene>
<evidence type="ECO:0000313" key="6">
    <source>
        <dbReference type="Proteomes" id="UP001161247"/>
    </source>
</evidence>
<dbReference type="EMBL" id="OX459120">
    <property type="protein sequence ID" value="CAI9097493.1"/>
    <property type="molecule type" value="Genomic_DNA"/>
</dbReference>
<dbReference type="AlphaFoldDB" id="A0AAV1CQS4"/>
<dbReference type="InterPro" id="IPR035979">
    <property type="entry name" value="RBD_domain_sf"/>
</dbReference>
<feature type="region of interest" description="Disordered" evidence="3">
    <location>
        <begin position="1"/>
        <end position="179"/>
    </location>
</feature>
<evidence type="ECO:0000256" key="2">
    <source>
        <dbReference type="PROSITE-ProRule" id="PRU00176"/>
    </source>
</evidence>
<feature type="compositionally biased region" description="Polar residues" evidence="3">
    <location>
        <begin position="62"/>
        <end position="71"/>
    </location>
</feature>
<feature type="compositionally biased region" description="Polar residues" evidence="3">
    <location>
        <begin position="80"/>
        <end position="90"/>
    </location>
</feature>
<feature type="domain" description="RRM" evidence="4">
    <location>
        <begin position="521"/>
        <end position="604"/>
    </location>
</feature>
<feature type="region of interest" description="Disordered" evidence="3">
    <location>
        <begin position="340"/>
        <end position="371"/>
    </location>
</feature>
<dbReference type="Pfam" id="PF00076">
    <property type="entry name" value="RRM_1"/>
    <property type="match status" value="3"/>
</dbReference>
<dbReference type="InterPro" id="IPR000504">
    <property type="entry name" value="RRM_dom"/>
</dbReference>
<dbReference type="PANTHER" id="PTHR21245">
    <property type="entry name" value="HETEROGENEOUS NUCLEAR RIBONUCLEOPROTEIN"/>
    <property type="match status" value="1"/>
</dbReference>
<feature type="compositionally biased region" description="Pro residues" evidence="3">
    <location>
        <begin position="31"/>
        <end position="42"/>
    </location>
</feature>
<feature type="region of interest" description="Disordered" evidence="3">
    <location>
        <begin position="845"/>
        <end position="874"/>
    </location>
</feature>
<organism evidence="5 6">
    <name type="scientific">Oldenlandia corymbosa var. corymbosa</name>
    <dbReference type="NCBI Taxonomy" id="529605"/>
    <lineage>
        <taxon>Eukaryota</taxon>
        <taxon>Viridiplantae</taxon>
        <taxon>Streptophyta</taxon>
        <taxon>Embryophyta</taxon>
        <taxon>Tracheophyta</taxon>
        <taxon>Spermatophyta</taxon>
        <taxon>Magnoliopsida</taxon>
        <taxon>eudicotyledons</taxon>
        <taxon>Gunneridae</taxon>
        <taxon>Pentapetalae</taxon>
        <taxon>asterids</taxon>
        <taxon>lamiids</taxon>
        <taxon>Gentianales</taxon>
        <taxon>Rubiaceae</taxon>
        <taxon>Rubioideae</taxon>
        <taxon>Spermacoceae</taxon>
        <taxon>Hedyotis-Oldenlandia complex</taxon>
        <taxon>Oldenlandia</taxon>
    </lineage>
</organism>
<feature type="compositionally biased region" description="Low complexity" evidence="3">
    <location>
        <begin position="125"/>
        <end position="137"/>
    </location>
</feature>
<dbReference type="SUPFAM" id="SSF54928">
    <property type="entry name" value="RNA-binding domain, RBD"/>
    <property type="match status" value="2"/>
</dbReference>
<feature type="compositionally biased region" description="Low complexity" evidence="3">
    <location>
        <begin position="43"/>
        <end position="55"/>
    </location>
</feature>
<keyword evidence="6" id="KW-1185">Reference proteome</keyword>
<feature type="compositionally biased region" description="Basic residues" evidence="3">
    <location>
        <begin position="99"/>
        <end position="109"/>
    </location>
</feature>
<feature type="domain" description="RRM" evidence="4">
    <location>
        <begin position="441"/>
        <end position="519"/>
    </location>
</feature>
<feature type="domain" description="RRM" evidence="4">
    <location>
        <begin position="617"/>
        <end position="697"/>
    </location>
</feature>
<reference evidence="5" key="1">
    <citation type="submission" date="2023-03" db="EMBL/GenBank/DDBJ databases">
        <authorList>
            <person name="Julca I."/>
        </authorList>
    </citation>
    <scope>NUCLEOTIDE SEQUENCE</scope>
</reference>
<evidence type="ECO:0000313" key="5">
    <source>
        <dbReference type="EMBL" id="CAI9097493.1"/>
    </source>
</evidence>
<dbReference type="Proteomes" id="UP001161247">
    <property type="component" value="Chromosome 3"/>
</dbReference>
<keyword evidence="1 2" id="KW-0694">RNA-binding</keyword>
<dbReference type="Gene3D" id="3.30.70.330">
    <property type="match status" value="3"/>
</dbReference>
<dbReference type="InterPro" id="IPR012677">
    <property type="entry name" value="Nucleotide-bd_a/b_plait_sf"/>
</dbReference>
<sequence length="874" mass="95387">MPPKSGPARRFTPRKSVLLPVSSGRTSASSRPPPTATPPPPAAATTTAAATATAASRLSLRDNGQLTSPNIKPNPKAETKSTSGDASSPANPSPIPQGRIKKIVPKPGKKIPGGDQIEKRAVTKLVSAAPVSSLSSSQDAIIPRPKVPAAGGAGAEEQGSVGGGKATAPETLGVVKDKGEDKVSAEAVKVATKAVGSAKVGEPKTRKVLKKRMRIVKKIVKRKVPKRVVPDSKGCEETKGGVSGLNSTEVEKLNSHSYPEMESVTNVDIAKAADKSLEISTDALSPREVGMAGHCVTSSFESEETCKIDCTATLTTENGELNETQRQAEEITEIDSYADRIVGDESENAGELRDSTRGSDSAGIVADENDGNRNLVLEDQLDTMDSKLVKMEVDDHLEDSSGGTIQEGRLYTEEKNDAGLIQPLALSGEMEALERRKRRRTEIFIGGLDKDTKEEDVRKRFEQIGEVKQVRLVKGSDSGKNKGFAFLQFVSAADAKKALEKFSTIEICGKQCGLRPVEGNDTIFLGNINKNWKSEDVLQHLKIAKVQNIDKVIVMANPNNFKQNRGFAFVEFQTTKDAQIAFSKLQKYDLFIKQMKIKVAWAQPLVEPDEEEILKVKSVYAEYLPSSWDEGKARNFFKRFGEIESITLAKNLPSSWRKDYAFINYSTREAALACIEAFTHEQVDDSGSKVAVKVSLAKPKVKQSKPVSNTIGKEHVNEKRITSNFVMVHEPLNKEEQTSKNLQGIRVDRTSTTTDELLRLLRQQAREGQPQPGGSAVNHHHALAGSKRPFSALGLNAIFSEPRALPRSYPETSHLYGSTSAVSSRVDTLSLPYYQRQRMGYTHELPSGFQEKPPLKPREQPPSYVARSGMYQRF</sequence>
<dbReference type="GO" id="GO:0003723">
    <property type="term" value="F:RNA binding"/>
    <property type="evidence" value="ECO:0007669"/>
    <property type="project" value="UniProtKB-UniRule"/>
</dbReference>
<dbReference type="CDD" id="cd00590">
    <property type="entry name" value="RRM_SF"/>
    <property type="match status" value="2"/>
</dbReference>
<dbReference type="SMART" id="SM00360">
    <property type="entry name" value="RRM"/>
    <property type="match status" value="3"/>
</dbReference>
<protein>
    <submittedName>
        <fullName evidence="5">OLC1v1033932C1</fullName>
    </submittedName>
</protein>
<name>A0AAV1CQS4_OLDCO</name>